<dbReference type="AlphaFoldDB" id="A0A7H0GH69"/>
<gene>
    <name evidence="8" type="ORF">H9K75_15620</name>
</gene>
<evidence type="ECO:0000256" key="1">
    <source>
        <dbReference type="ARBA" id="ARBA00004651"/>
    </source>
</evidence>
<feature type="transmembrane region" description="Helical" evidence="6">
    <location>
        <begin position="234"/>
        <end position="254"/>
    </location>
</feature>
<dbReference type="PANTHER" id="PTHR43124">
    <property type="entry name" value="PURINE EFFLUX PUMP PBUE"/>
    <property type="match status" value="1"/>
</dbReference>
<feature type="transmembrane region" description="Helical" evidence="6">
    <location>
        <begin position="93"/>
        <end position="111"/>
    </location>
</feature>
<dbReference type="Pfam" id="PF07690">
    <property type="entry name" value="MFS_1"/>
    <property type="match status" value="1"/>
</dbReference>
<dbReference type="SUPFAM" id="SSF103473">
    <property type="entry name" value="MFS general substrate transporter"/>
    <property type="match status" value="1"/>
</dbReference>
<dbReference type="PANTHER" id="PTHR43124:SF3">
    <property type="entry name" value="CHLORAMPHENICOL EFFLUX PUMP RV0191"/>
    <property type="match status" value="1"/>
</dbReference>
<dbReference type="Gene3D" id="1.20.1250.20">
    <property type="entry name" value="MFS general substrate transporter like domains"/>
    <property type="match status" value="2"/>
</dbReference>
<dbReference type="InterPro" id="IPR020846">
    <property type="entry name" value="MFS_dom"/>
</dbReference>
<evidence type="ECO:0000259" key="7">
    <source>
        <dbReference type="PROSITE" id="PS50850"/>
    </source>
</evidence>
<evidence type="ECO:0000256" key="2">
    <source>
        <dbReference type="ARBA" id="ARBA00022475"/>
    </source>
</evidence>
<evidence type="ECO:0000313" key="8">
    <source>
        <dbReference type="EMBL" id="QNP47635.1"/>
    </source>
</evidence>
<feature type="transmembrane region" description="Helical" evidence="6">
    <location>
        <begin position="395"/>
        <end position="416"/>
    </location>
</feature>
<dbReference type="InterPro" id="IPR036259">
    <property type="entry name" value="MFS_trans_sf"/>
</dbReference>
<keyword evidence="5 6" id="KW-0472">Membrane</keyword>
<dbReference type="InterPro" id="IPR050189">
    <property type="entry name" value="MFS_Efflux_Transporters"/>
</dbReference>
<evidence type="ECO:0000256" key="3">
    <source>
        <dbReference type="ARBA" id="ARBA00022692"/>
    </source>
</evidence>
<evidence type="ECO:0000313" key="9">
    <source>
        <dbReference type="Proteomes" id="UP000516028"/>
    </source>
</evidence>
<name>A0A7H0GH69_9BURK</name>
<proteinExistence type="predicted"/>
<dbReference type="Proteomes" id="UP000516028">
    <property type="component" value="Chromosome"/>
</dbReference>
<dbReference type="GO" id="GO:0022857">
    <property type="term" value="F:transmembrane transporter activity"/>
    <property type="evidence" value="ECO:0007669"/>
    <property type="project" value="InterPro"/>
</dbReference>
<keyword evidence="2" id="KW-1003">Cell membrane</keyword>
<dbReference type="PROSITE" id="PS50850">
    <property type="entry name" value="MFS"/>
    <property type="match status" value="1"/>
</dbReference>
<evidence type="ECO:0000256" key="4">
    <source>
        <dbReference type="ARBA" id="ARBA00022989"/>
    </source>
</evidence>
<evidence type="ECO:0000256" key="5">
    <source>
        <dbReference type="ARBA" id="ARBA00023136"/>
    </source>
</evidence>
<keyword evidence="9" id="KW-1185">Reference proteome</keyword>
<keyword evidence="3 6" id="KW-0812">Transmembrane</keyword>
<feature type="transmembrane region" description="Helical" evidence="6">
    <location>
        <begin position="305"/>
        <end position="325"/>
    </location>
</feature>
<dbReference type="InterPro" id="IPR011701">
    <property type="entry name" value="MFS"/>
</dbReference>
<organism evidence="8 9">
    <name type="scientific">Diaphorobacter aerolatus</name>
    <dbReference type="NCBI Taxonomy" id="1288495"/>
    <lineage>
        <taxon>Bacteria</taxon>
        <taxon>Pseudomonadati</taxon>
        <taxon>Pseudomonadota</taxon>
        <taxon>Betaproteobacteria</taxon>
        <taxon>Burkholderiales</taxon>
        <taxon>Comamonadaceae</taxon>
        <taxon>Diaphorobacter</taxon>
    </lineage>
</organism>
<feature type="transmembrane region" description="Helical" evidence="6">
    <location>
        <begin position="367"/>
        <end position="389"/>
    </location>
</feature>
<feature type="transmembrane region" description="Helical" evidence="6">
    <location>
        <begin position="178"/>
        <end position="199"/>
    </location>
</feature>
<protein>
    <submittedName>
        <fullName evidence="8">MFS transporter</fullName>
    </submittedName>
</protein>
<feature type="transmembrane region" description="Helical" evidence="6">
    <location>
        <begin position="117"/>
        <end position="142"/>
    </location>
</feature>
<keyword evidence="4 6" id="KW-1133">Transmembrane helix</keyword>
<feature type="transmembrane region" description="Helical" evidence="6">
    <location>
        <begin position="274"/>
        <end position="293"/>
    </location>
</feature>
<feature type="transmembrane region" description="Helical" evidence="6">
    <location>
        <begin position="331"/>
        <end position="355"/>
    </location>
</feature>
<sequence length="454" mass="48205">MITTSANDDTNARTDYSVSRARAWFGFAMIFLLMMSDYIDRQIIVSLFPHLKEEWGLSDKQLGGLVSVISVVVALGSIPVAMLADRFGRVKSIFVMASIWSCATIACMFARSYGQLFAARAVVGLGETGYGSVGSALISALFPKRLHATLLGAFFGASSVGAVLGVVLGGVIADHWGWRAAFGAVGFPGMIMALLFLLVPDYKNVIVKIAPTVDSGGPGAHLSRMFKTLSRGPTMWVLCIAGSFQMIVVSAMWSWMPSFFNRYHGMPTATAAKYAAVLVLMGAFGALFWGWVADRVGRQRGANKLLLLSMTTVLTALLFITAFTAPMGQTAQFILILAGGSMMTCTVGVSVSAILDVTHPGLRSTGAAVHAFAINLFGLAVGPFLGGVISDHWGLQTALSVIPAAGFLASIFYWRASRSYEADARMAAELVRGAEVQAAAQRDVDLGNLPKAQA</sequence>
<feature type="transmembrane region" description="Helical" evidence="6">
    <location>
        <begin position="149"/>
        <end position="172"/>
    </location>
</feature>
<dbReference type="RefSeq" id="WP_187723315.1">
    <property type="nucleotide sequence ID" value="NZ_CP060783.1"/>
</dbReference>
<feature type="transmembrane region" description="Helical" evidence="6">
    <location>
        <begin position="62"/>
        <end position="81"/>
    </location>
</feature>
<feature type="transmembrane region" description="Helical" evidence="6">
    <location>
        <begin position="21"/>
        <end position="39"/>
    </location>
</feature>
<reference evidence="8 9" key="1">
    <citation type="submission" date="2020-08" db="EMBL/GenBank/DDBJ databases">
        <title>Genome sequence of Diaphorobacter aerolatus KACC 16536T.</title>
        <authorList>
            <person name="Hyun D.-W."/>
            <person name="Bae J.-W."/>
        </authorList>
    </citation>
    <scope>NUCLEOTIDE SEQUENCE [LARGE SCALE GENOMIC DNA]</scope>
    <source>
        <strain evidence="8 9">KACC 16536</strain>
    </source>
</reference>
<accession>A0A7H0GH69</accession>
<comment type="subcellular location">
    <subcellularLocation>
        <location evidence="1">Cell membrane</location>
        <topology evidence="1">Multi-pass membrane protein</topology>
    </subcellularLocation>
</comment>
<dbReference type="KEGG" id="daer:H9K75_15620"/>
<dbReference type="EMBL" id="CP060783">
    <property type="protein sequence ID" value="QNP47635.1"/>
    <property type="molecule type" value="Genomic_DNA"/>
</dbReference>
<dbReference type="GO" id="GO:0005886">
    <property type="term" value="C:plasma membrane"/>
    <property type="evidence" value="ECO:0007669"/>
    <property type="project" value="UniProtKB-SubCell"/>
</dbReference>
<evidence type="ECO:0000256" key="6">
    <source>
        <dbReference type="SAM" id="Phobius"/>
    </source>
</evidence>
<feature type="domain" description="Major facilitator superfamily (MFS) profile" evidence="7">
    <location>
        <begin position="26"/>
        <end position="418"/>
    </location>
</feature>